<dbReference type="InterPro" id="IPR010982">
    <property type="entry name" value="Lambda_DNA-bd_dom_sf"/>
</dbReference>
<dbReference type="InterPro" id="IPR001387">
    <property type="entry name" value="Cro/C1-type_HTH"/>
</dbReference>
<dbReference type="CDD" id="cd00093">
    <property type="entry name" value="HTH_XRE"/>
    <property type="match status" value="1"/>
</dbReference>
<dbReference type="PROSITE" id="PS50943">
    <property type="entry name" value="HTH_CROC1"/>
    <property type="match status" value="1"/>
</dbReference>
<sequence>MNTEYEYALGQNIRTLRLKRGLSQEQLAAQLQTRGCDITRSALAKMEVGQRHIYPDELKLLHELLEVSYEELFV</sequence>
<protein>
    <submittedName>
        <fullName evidence="2">Helix-turn-helix transcriptional regulator</fullName>
    </submittedName>
</protein>
<evidence type="ECO:0000259" key="1">
    <source>
        <dbReference type="PROSITE" id="PS50943"/>
    </source>
</evidence>
<gene>
    <name evidence="2" type="ORF">IAD31_02795</name>
</gene>
<accession>A0A9D0YR95</accession>
<dbReference type="EMBL" id="DVFO01000026">
    <property type="protein sequence ID" value="HIQ60507.1"/>
    <property type="molecule type" value="Genomic_DNA"/>
</dbReference>
<dbReference type="SMART" id="SM00530">
    <property type="entry name" value="HTH_XRE"/>
    <property type="match status" value="1"/>
</dbReference>
<dbReference type="Gene3D" id="1.10.260.40">
    <property type="entry name" value="lambda repressor-like DNA-binding domains"/>
    <property type="match status" value="1"/>
</dbReference>
<reference evidence="2" key="1">
    <citation type="submission" date="2020-10" db="EMBL/GenBank/DDBJ databases">
        <authorList>
            <person name="Gilroy R."/>
        </authorList>
    </citation>
    <scope>NUCLEOTIDE SEQUENCE</scope>
    <source>
        <strain evidence="2">ChiGjej2B2-12916</strain>
    </source>
</reference>
<organism evidence="2 3">
    <name type="scientific">Candidatus Enterenecus faecium</name>
    <dbReference type="NCBI Taxonomy" id="2840780"/>
    <lineage>
        <taxon>Bacteria</taxon>
        <taxon>Bacillati</taxon>
        <taxon>Bacillota</taxon>
        <taxon>Clostridia</taxon>
        <taxon>Eubacteriales</taxon>
        <taxon>Candidatus Enterenecus</taxon>
    </lineage>
</organism>
<dbReference type="Proteomes" id="UP000886879">
    <property type="component" value="Unassembled WGS sequence"/>
</dbReference>
<comment type="caution">
    <text evidence="2">The sequence shown here is derived from an EMBL/GenBank/DDBJ whole genome shotgun (WGS) entry which is preliminary data.</text>
</comment>
<dbReference type="SUPFAM" id="SSF47413">
    <property type="entry name" value="lambda repressor-like DNA-binding domains"/>
    <property type="match status" value="1"/>
</dbReference>
<evidence type="ECO:0000313" key="2">
    <source>
        <dbReference type="EMBL" id="HIQ60507.1"/>
    </source>
</evidence>
<proteinExistence type="predicted"/>
<reference evidence="2" key="2">
    <citation type="journal article" date="2021" name="PeerJ">
        <title>Extensive microbial diversity within the chicken gut microbiome revealed by metagenomics and culture.</title>
        <authorList>
            <person name="Gilroy R."/>
            <person name="Ravi A."/>
            <person name="Getino M."/>
            <person name="Pursley I."/>
            <person name="Horton D.L."/>
            <person name="Alikhan N.F."/>
            <person name="Baker D."/>
            <person name="Gharbi K."/>
            <person name="Hall N."/>
            <person name="Watson M."/>
            <person name="Adriaenssens E.M."/>
            <person name="Foster-Nyarko E."/>
            <person name="Jarju S."/>
            <person name="Secka A."/>
            <person name="Antonio M."/>
            <person name="Oren A."/>
            <person name="Chaudhuri R.R."/>
            <person name="La Ragione R."/>
            <person name="Hildebrand F."/>
            <person name="Pallen M.J."/>
        </authorList>
    </citation>
    <scope>NUCLEOTIDE SEQUENCE</scope>
    <source>
        <strain evidence="2">ChiGjej2B2-12916</strain>
    </source>
</reference>
<feature type="domain" description="HTH cro/C1-type" evidence="1">
    <location>
        <begin position="13"/>
        <end position="72"/>
    </location>
</feature>
<name>A0A9D0YR95_9FIRM</name>
<dbReference type="GO" id="GO:0003677">
    <property type="term" value="F:DNA binding"/>
    <property type="evidence" value="ECO:0007669"/>
    <property type="project" value="InterPro"/>
</dbReference>
<dbReference type="Pfam" id="PF01381">
    <property type="entry name" value="HTH_3"/>
    <property type="match status" value="1"/>
</dbReference>
<evidence type="ECO:0000313" key="3">
    <source>
        <dbReference type="Proteomes" id="UP000886879"/>
    </source>
</evidence>
<dbReference type="AlphaFoldDB" id="A0A9D0YR95"/>